<dbReference type="AlphaFoldDB" id="A0A067BDH9"/>
<evidence type="ECO:0000259" key="2">
    <source>
        <dbReference type="Pfam" id="PF00534"/>
    </source>
</evidence>
<organism evidence="3 4">
    <name type="scientific">Saprolegnia parasitica (strain CBS 223.65)</name>
    <dbReference type="NCBI Taxonomy" id="695850"/>
    <lineage>
        <taxon>Eukaryota</taxon>
        <taxon>Sar</taxon>
        <taxon>Stramenopiles</taxon>
        <taxon>Oomycota</taxon>
        <taxon>Saprolegniomycetes</taxon>
        <taxon>Saprolegniales</taxon>
        <taxon>Saprolegniaceae</taxon>
        <taxon>Saprolegnia</taxon>
    </lineage>
</organism>
<dbReference type="InterPro" id="IPR001296">
    <property type="entry name" value="Glyco_trans_1"/>
</dbReference>
<dbReference type="SUPFAM" id="SSF53756">
    <property type="entry name" value="UDP-Glycosyltransferase/glycogen phosphorylase"/>
    <property type="match status" value="1"/>
</dbReference>
<dbReference type="Pfam" id="PF00534">
    <property type="entry name" value="Glycos_transf_1"/>
    <property type="match status" value="1"/>
</dbReference>
<evidence type="ECO:0000256" key="1">
    <source>
        <dbReference type="ARBA" id="ARBA00022676"/>
    </source>
</evidence>
<proteinExistence type="predicted"/>
<dbReference type="GO" id="GO:0016757">
    <property type="term" value="F:glycosyltransferase activity"/>
    <property type="evidence" value="ECO:0007669"/>
    <property type="project" value="UniProtKB-KW"/>
</dbReference>
<evidence type="ECO:0000313" key="3">
    <source>
        <dbReference type="EMBL" id="KDO16414.1"/>
    </source>
</evidence>
<dbReference type="Proteomes" id="UP000030745">
    <property type="component" value="Unassembled WGS sequence"/>
</dbReference>
<keyword evidence="4" id="KW-1185">Reference proteome</keyword>
<accession>A0A067BDH9</accession>
<feature type="domain" description="Glycosyl transferase family 1" evidence="2">
    <location>
        <begin position="330"/>
        <end position="395"/>
    </location>
</feature>
<keyword evidence="1" id="KW-0808">Transferase</keyword>
<dbReference type="KEGG" id="spar:SPRG_18059"/>
<dbReference type="OrthoDB" id="2100592at2759"/>
<dbReference type="EMBL" id="KK584136">
    <property type="protein sequence ID" value="KDO16414.1"/>
    <property type="molecule type" value="Genomic_DNA"/>
</dbReference>
<dbReference type="RefSeq" id="XP_012212877.1">
    <property type="nucleotide sequence ID" value="XM_012357487.1"/>
</dbReference>
<dbReference type="Gene3D" id="3.40.50.2000">
    <property type="entry name" value="Glycogen Phosphorylase B"/>
    <property type="match status" value="1"/>
</dbReference>
<evidence type="ECO:0000313" key="4">
    <source>
        <dbReference type="Proteomes" id="UP000030745"/>
    </source>
</evidence>
<sequence length="467" mass="52636">MVASDAWTKWAFLALAVITLLHLLLEARGVLLTAQSVRTNYVRSGLAPYVALAAADIDALHAAHDDELLHLVDLNVFCRNEDDVLIPWHARSTRDLLGRDSRHSAILAELRKCPDVDVYLNTGVRDHGYCEDAMVYTLHLQSRAIPKWVLEATFLDESGTAITYFELCPRSAILFMNHYWEDVHEMPSFPSTKKIVLMPNVEMGELTPTHYHRVDIVLAKSRDAFNRIWAWYNQDDNNNPRGTKVLYTQHTTSDATVLMRNATKHVGLKDFGQLSVVHANGKSPFKNAGRLLNCWKDHPEFPVLHQYSSDDWSNGTYNDLWRGSPPPNVDFHFGQYVSSMAFAEILHDATVIVCPSAMEGFGHYINQARAAGALVVTTDAPPMDEFVDDDSGVLIHGITPWPDKATMGQNIVFEVPVRAICEAIEDVVAMDPRERARRAANGVRRYFKQLQHFKQSMQTLQAIVRSS</sequence>
<dbReference type="GeneID" id="24139585"/>
<name>A0A067BDH9_SAPPC</name>
<dbReference type="VEuPathDB" id="FungiDB:SPRG_18059"/>
<reference evidence="3 4" key="1">
    <citation type="journal article" date="2013" name="PLoS Genet.">
        <title>Distinctive expansion of potential virulence genes in the genome of the oomycete fish pathogen Saprolegnia parasitica.</title>
        <authorList>
            <person name="Jiang R.H."/>
            <person name="de Bruijn I."/>
            <person name="Haas B.J."/>
            <person name="Belmonte R."/>
            <person name="Lobach L."/>
            <person name="Christie J."/>
            <person name="van den Ackerveken G."/>
            <person name="Bottin A."/>
            <person name="Bulone V."/>
            <person name="Diaz-Moreno S.M."/>
            <person name="Dumas B."/>
            <person name="Fan L."/>
            <person name="Gaulin E."/>
            <person name="Govers F."/>
            <person name="Grenville-Briggs L.J."/>
            <person name="Horner N.R."/>
            <person name="Levin J.Z."/>
            <person name="Mammella M."/>
            <person name="Meijer H.J."/>
            <person name="Morris P."/>
            <person name="Nusbaum C."/>
            <person name="Oome S."/>
            <person name="Phillips A.J."/>
            <person name="van Rooyen D."/>
            <person name="Rzeszutek E."/>
            <person name="Saraiva M."/>
            <person name="Secombes C.J."/>
            <person name="Seidl M.F."/>
            <person name="Snel B."/>
            <person name="Stassen J.H."/>
            <person name="Sykes S."/>
            <person name="Tripathy S."/>
            <person name="van den Berg H."/>
            <person name="Vega-Arreguin J.C."/>
            <person name="Wawra S."/>
            <person name="Young S.K."/>
            <person name="Zeng Q."/>
            <person name="Dieguez-Uribeondo J."/>
            <person name="Russ C."/>
            <person name="Tyler B.M."/>
            <person name="van West P."/>
        </authorList>
    </citation>
    <scope>NUCLEOTIDE SEQUENCE [LARGE SCALE GENOMIC DNA]</scope>
    <source>
        <strain evidence="3 4">CBS 223.65</strain>
    </source>
</reference>
<protein>
    <recommendedName>
        <fullName evidence="2">Glycosyl transferase family 1 domain-containing protein</fullName>
    </recommendedName>
</protein>
<gene>
    <name evidence="3" type="ORF">SPRG_18059</name>
</gene>
<keyword evidence="1" id="KW-0328">Glycosyltransferase</keyword>